<dbReference type="InterPro" id="IPR002326">
    <property type="entry name" value="Cyt_c1"/>
</dbReference>
<gene>
    <name evidence="12" type="ORF">GCU85_08165</name>
</gene>
<dbReference type="InterPro" id="IPR009056">
    <property type="entry name" value="Cyt_c-like_dom"/>
</dbReference>
<proteinExistence type="predicted"/>
<dbReference type="GO" id="GO:0046872">
    <property type="term" value="F:metal ion binding"/>
    <property type="evidence" value="ECO:0007669"/>
    <property type="project" value="UniProtKB-KW"/>
</dbReference>
<feature type="domain" description="Cytochrome c" evidence="11">
    <location>
        <begin position="41"/>
        <end position="216"/>
    </location>
</feature>
<keyword evidence="6 8" id="KW-0408">Iron</keyword>
<keyword evidence="13" id="KW-1185">Reference proteome</keyword>
<keyword evidence="7 9" id="KW-0472">Membrane</keyword>
<evidence type="ECO:0000256" key="7">
    <source>
        <dbReference type="ARBA" id="ARBA00023136"/>
    </source>
</evidence>
<keyword evidence="10" id="KW-0732">Signal</keyword>
<feature type="transmembrane region" description="Helical" evidence="9">
    <location>
        <begin position="230"/>
        <end position="248"/>
    </location>
</feature>
<dbReference type="Pfam" id="PF02167">
    <property type="entry name" value="Cytochrom_C1"/>
    <property type="match status" value="2"/>
</dbReference>
<dbReference type="Proteomes" id="UP000471298">
    <property type="component" value="Unassembled WGS sequence"/>
</dbReference>
<evidence type="ECO:0000256" key="9">
    <source>
        <dbReference type="SAM" id="Phobius"/>
    </source>
</evidence>
<dbReference type="GO" id="GO:0016020">
    <property type="term" value="C:membrane"/>
    <property type="evidence" value="ECO:0007669"/>
    <property type="project" value="UniProtKB-SubCell"/>
</dbReference>
<feature type="chain" id="PRO_5026719389" evidence="10">
    <location>
        <begin position="22"/>
        <end position="257"/>
    </location>
</feature>
<evidence type="ECO:0000256" key="2">
    <source>
        <dbReference type="ARBA" id="ARBA00022617"/>
    </source>
</evidence>
<name>A0A6N7EZY2_9GAMM</name>
<feature type="binding site" description="covalent" evidence="8">
    <location>
        <position position="57"/>
    </location>
    <ligand>
        <name>heme c</name>
        <dbReference type="ChEBI" id="CHEBI:61717"/>
    </ligand>
</feature>
<evidence type="ECO:0000256" key="10">
    <source>
        <dbReference type="SAM" id="SignalP"/>
    </source>
</evidence>
<evidence type="ECO:0000256" key="5">
    <source>
        <dbReference type="ARBA" id="ARBA00022989"/>
    </source>
</evidence>
<evidence type="ECO:0000256" key="1">
    <source>
        <dbReference type="ARBA" id="ARBA00004370"/>
    </source>
</evidence>
<protein>
    <submittedName>
        <fullName evidence="12">Cytochrome c1</fullName>
    </submittedName>
</protein>
<dbReference type="SUPFAM" id="SSF46626">
    <property type="entry name" value="Cytochrome c"/>
    <property type="match status" value="1"/>
</dbReference>
<comment type="caution">
    <text evidence="12">The sequence shown here is derived from an EMBL/GenBank/DDBJ whole genome shotgun (WGS) entry which is preliminary data.</text>
</comment>
<comment type="subcellular location">
    <subcellularLocation>
        <location evidence="1">Membrane</location>
    </subcellularLocation>
</comment>
<keyword evidence="3 9" id="KW-0812">Transmembrane</keyword>
<keyword evidence="5 9" id="KW-1133">Transmembrane helix</keyword>
<evidence type="ECO:0000256" key="8">
    <source>
        <dbReference type="PIRSR" id="PIRSR602326-1"/>
    </source>
</evidence>
<evidence type="ECO:0000259" key="11">
    <source>
        <dbReference type="PROSITE" id="PS51007"/>
    </source>
</evidence>
<feature type="binding site" description="covalent" evidence="8">
    <location>
        <position position="58"/>
    </location>
    <ligand>
        <name>heme c</name>
        <dbReference type="ChEBI" id="CHEBI:61717"/>
    </ligand>
</feature>
<dbReference type="PANTHER" id="PTHR10266">
    <property type="entry name" value="CYTOCHROME C1"/>
    <property type="match status" value="1"/>
</dbReference>
<organism evidence="12 13">
    <name type="scientific">Ostreibacterium oceani</name>
    <dbReference type="NCBI Taxonomy" id="2654998"/>
    <lineage>
        <taxon>Bacteria</taxon>
        <taxon>Pseudomonadati</taxon>
        <taxon>Pseudomonadota</taxon>
        <taxon>Gammaproteobacteria</taxon>
        <taxon>Cardiobacteriales</taxon>
        <taxon>Ostreibacteriaceae</taxon>
        <taxon>Ostreibacterium</taxon>
    </lineage>
</organism>
<evidence type="ECO:0000313" key="13">
    <source>
        <dbReference type="Proteomes" id="UP000471298"/>
    </source>
</evidence>
<dbReference type="InterPro" id="IPR036909">
    <property type="entry name" value="Cyt_c-like_dom_sf"/>
</dbReference>
<dbReference type="InParanoid" id="A0A6N7EZY2"/>
<dbReference type="EMBL" id="WHNW01000010">
    <property type="protein sequence ID" value="MPV86697.1"/>
    <property type="molecule type" value="Genomic_DNA"/>
</dbReference>
<feature type="signal peptide" evidence="10">
    <location>
        <begin position="1"/>
        <end position="21"/>
    </location>
</feature>
<evidence type="ECO:0000256" key="6">
    <source>
        <dbReference type="ARBA" id="ARBA00023004"/>
    </source>
</evidence>
<dbReference type="PANTHER" id="PTHR10266:SF3">
    <property type="entry name" value="CYTOCHROME C1, HEME PROTEIN, MITOCHONDRIAL"/>
    <property type="match status" value="1"/>
</dbReference>
<keyword evidence="4 8" id="KW-0479">Metal-binding</keyword>
<dbReference type="RefSeq" id="WP_152810689.1">
    <property type="nucleotide sequence ID" value="NZ_WHNW01000010.1"/>
</dbReference>
<dbReference type="GO" id="GO:0020037">
    <property type="term" value="F:heme binding"/>
    <property type="evidence" value="ECO:0007669"/>
    <property type="project" value="InterPro"/>
</dbReference>
<reference evidence="12 13" key="1">
    <citation type="submission" date="2019-10" db="EMBL/GenBank/DDBJ databases">
        <title>Cardiobacteriales fam. a chemoheterotrophic member of the order Cardiobacteriales, and proposal of Cardiobacteriales fam. nov.</title>
        <authorList>
            <person name="Wang C."/>
        </authorList>
    </citation>
    <scope>NUCLEOTIDE SEQUENCE [LARGE SCALE GENOMIC DNA]</scope>
    <source>
        <strain evidence="12 13">ML27</strain>
    </source>
</reference>
<dbReference type="AlphaFoldDB" id="A0A6N7EZY2"/>
<keyword evidence="2 8" id="KW-0349">Heme</keyword>
<dbReference type="GO" id="GO:0009055">
    <property type="term" value="F:electron transfer activity"/>
    <property type="evidence" value="ECO:0007669"/>
    <property type="project" value="InterPro"/>
</dbReference>
<dbReference type="Gene3D" id="1.10.760.10">
    <property type="entry name" value="Cytochrome c-like domain"/>
    <property type="match status" value="1"/>
</dbReference>
<feature type="binding site" description="covalent" evidence="8">
    <location>
        <position position="54"/>
    </location>
    <ligand>
        <name>heme c</name>
        <dbReference type="ChEBI" id="CHEBI:61717"/>
    </ligand>
</feature>
<dbReference type="PROSITE" id="PS51007">
    <property type="entry name" value="CYTC"/>
    <property type="match status" value="1"/>
</dbReference>
<comment type="cofactor">
    <cofactor evidence="8">
        <name>heme c</name>
        <dbReference type="ChEBI" id="CHEBI:61717"/>
    </cofactor>
    <text evidence="8">Binds 1 heme c group covalently per subunit.</text>
</comment>
<sequence>MKNVLKIMGLLPMLCLNIVMAAGGADWVPHDKFPANMSNSESIQRGAKYYVNYCLACHSLEFQRYNRIGMDTGLDEDVIKDNLIFTGQSVSQTMLSAIPDDDAQEWFGKVPPDLSLISRSKGSDYVYNYLRAFYRDDSKPMGVNNGVFPDVGMPHVLASVEGVKEAIYDETEQCKTVDGESVCETHKTLAGYTAPVGGTVSPDEYDAMVFDLSQFLYYVSDPSEIKRHRIGPWVLGFLILMTFVLYLLKREYWRDIH</sequence>
<accession>A0A6N7EZY2</accession>
<evidence type="ECO:0000256" key="4">
    <source>
        <dbReference type="ARBA" id="ARBA00022723"/>
    </source>
</evidence>
<evidence type="ECO:0000256" key="3">
    <source>
        <dbReference type="ARBA" id="ARBA00022692"/>
    </source>
</evidence>
<evidence type="ECO:0000313" key="12">
    <source>
        <dbReference type="EMBL" id="MPV86697.1"/>
    </source>
</evidence>